<feature type="region of interest" description="Disordered" evidence="1">
    <location>
        <begin position="231"/>
        <end position="255"/>
    </location>
</feature>
<sequence length="255" mass="27034">MSQLIDIALDGAAEALDPAVRPWILGVAHLVDTSPEQEAFDPATIESVLDLASRTVQFPSGPVGFVAGGYESRPEPDFQLVTLSSAKAPHLELKIGLGIAGFVAVGLTRSDVFDDGVTRPAGALLTDMESVIADTYTLSIASALQLGYVGPIDYGFTVAYDGQGRGLTLYTLDEATGRPVEVVTDGARMAPSVGRIAYSPEKTLVEAYMDVYEMARGLLARYDRTPQLIDLPGRSGDGYDGDPLGAKAERGRLRP</sequence>
<comment type="caution">
    <text evidence="2">The sequence shown here is derived from an EMBL/GenBank/DDBJ whole genome shotgun (WGS) entry which is preliminary data.</text>
</comment>
<gene>
    <name evidence="2" type="ORF">GCM10025883_01760</name>
</gene>
<name>A0ABQ6ILZ9_9MICO</name>
<organism evidence="2 3">
    <name type="scientific">Mobilicoccus caccae</name>
    <dbReference type="NCBI Taxonomy" id="1859295"/>
    <lineage>
        <taxon>Bacteria</taxon>
        <taxon>Bacillati</taxon>
        <taxon>Actinomycetota</taxon>
        <taxon>Actinomycetes</taxon>
        <taxon>Micrococcales</taxon>
        <taxon>Dermatophilaceae</taxon>
        <taxon>Mobilicoccus</taxon>
    </lineage>
</organism>
<keyword evidence="3" id="KW-1185">Reference proteome</keyword>
<evidence type="ECO:0000313" key="3">
    <source>
        <dbReference type="Proteomes" id="UP001157126"/>
    </source>
</evidence>
<dbReference type="RefSeq" id="WP_284302235.1">
    <property type="nucleotide sequence ID" value="NZ_BSUO01000001.1"/>
</dbReference>
<evidence type="ECO:0000313" key="2">
    <source>
        <dbReference type="EMBL" id="GMA38131.1"/>
    </source>
</evidence>
<proteinExistence type="predicted"/>
<dbReference type="EMBL" id="BSUO01000001">
    <property type="protein sequence ID" value="GMA38131.1"/>
    <property type="molecule type" value="Genomic_DNA"/>
</dbReference>
<protein>
    <submittedName>
        <fullName evidence="2">Uncharacterized protein</fullName>
    </submittedName>
</protein>
<evidence type="ECO:0000256" key="1">
    <source>
        <dbReference type="SAM" id="MobiDB-lite"/>
    </source>
</evidence>
<accession>A0ABQ6ILZ9</accession>
<dbReference type="Proteomes" id="UP001157126">
    <property type="component" value="Unassembled WGS sequence"/>
</dbReference>
<reference evidence="3" key="1">
    <citation type="journal article" date="2019" name="Int. J. Syst. Evol. Microbiol.">
        <title>The Global Catalogue of Microorganisms (GCM) 10K type strain sequencing project: providing services to taxonomists for standard genome sequencing and annotation.</title>
        <authorList>
            <consortium name="The Broad Institute Genomics Platform"/>
            <consortium name="The Broad Institute Genome Sequencing Center for Infectious Disease"/>
            <person name="Wu L."/>
            <person name="Ma J."/>
        </authorList>
    </citation>
    <scope>NUCLEOTIDE SEQUENCE [LARGE SCALE GENOMIC DNA]</scope>
    <source>
        <strain evidence="3">NBRC 113072</strain>
    </source>
</reference>